<evidence type="ECO:0000313" key="11">
    <source>
        <dbReference type="EMBL" id="EFC47971.1"/>
    </source>
</evidence>
<sequence length="315" mass="36347">MAYAIFYYSIVLIYVLPKVLLPNEAVSIENIKNPIIWIVEFIFIKDAMHLKILVYWLMCMSFMFIVMSFSKEKTIEVSKTKKKDLIYLFGGRISVPKIIYRKFFHIMAVIMFVPVTIQRPLFMCLSYAVAICLFLLIESFRVQFITEHEVNSLARALHFYIKQFTDSRDSGTFILTHIYLLIGCMIPTCVEIFSHEKTINYHRILSGVMILGIGDTMASVVGFNFGKTKWNYPIDTKKSVEGTFASFLSVCFISYLVVPIHFTSNLELCSYIFCTLAASMLEAYTVQIDNLILPVFFYTLLCAFSTIQSHLFTIL</sequence>
<name>D2V4Q1_NAEGR</name>
<dbReference type="eggNOG" id="KOG2468">
    <property type="taxonomic scope" value="Eukaryota"/>
</dbReference>
<accession>D2V4Q1</accession>
<evidence type="ECO:0000256" key="4">
    <source>
        <dbReference type="ARBA" id="ARBA00022679"/>
    </source>
</evidence>
<comment type="similarity">
    <text evidence="2">Belongs to the polyprenol kinase family.</text>
</comment>
<dbReference type="PANTHER" id="PTHR13205">
    <property type="entry name" value="TRANSMEMBRANE PROTEIN 15-RELATED"/>
    <property type="match status" value="1"/>
</dbReference>
<keyword evidence="6" id="KW-0418">Kinase</keyword>
<dbReference type="GO" id="GO:0005789">
    <property type="term" value="C:endoplasmic reticulum membrane"/>
    <property type="evidence" value="ECO:0007669"/>
    <property type="project" value="UniProtKB-SubCell"/>
</dbReference>
<dbReference type="VEuPathDB" id="AmoebaDB:NAEGRDRAFT_63868"/>
<keyword evidence="9 10" id="KW-0472">Membrane</keyword>
<dbReference type="EC" id="2.7.1.108" evidence="3"/>
<dbReference type="KEGG" id="ngr:NAEGRDRAFT_63868"/>
<comment type="subcellular location">
    <subcellularLocation>
        <location evidence="1">Endoplasmic reticulum membrane</location>
        <topology evidence="1">Multi-pass membrane protein</topology>
    </subcellularLocation>
</comment>
<dbReference type="FunCoup" id="D2V4Q1">
    <property type="interactions" value="38"/>
</dbReference>
<dbReference type="GO" id="GO:0043048">
    <property type="term" value="P:dolichyl monophosphate biosynthetic process"/>
    <property type="evidence" value="ECO:0007669"/>
    <property type="project" value="TreeGrafter"/>
</dbReference>
<evidence type="ECO:0000256" key="5">
    <source>
        <dbReference type="ARBA" id="ARBA00022692"/>
    </source>
</evidence>
<dbReference type="RefSeq" id="XP_002680715.1">
    <property type="nucleotide sequence ID" value="XM_002680669.1"/>
</dbReference>
<dbReference type="GO" id="GO:0004168">
    <property type="term" value="F:dolichol kinase activity"/>
    <property type="evidence" value="ECO:0007669"/>
    <property type="project" value="UniProtKB-EC"/>
</dbReference>
<dbReference type="InParanoid" id="D2V4Q1"/>
<dbReference type="GeneID" id="8860516"/>
<dbReference type="AlphaFoldDB" id="D2V4Q1"/>
<organism evidence="12">
    <name type="scientific">Naegleria gruberi</name>
    <name type="common">Amoeba</name>
    <dbReference type="NCBI Taxonomy" id="5762"/>
    <lineage>
        <taxon>Eukaryota</taxon>
        <taxon>Discoba</taxon>
        <taxon>Heterolobosea</taxon>
        <taxon>Tetramitia</taxon>
        <taxon>Eutetramitia</taxon>
        <taxon>Vahlkampfiidae</taxon>
        <taxon>Naegleria</taxon>
    </lineage>
</organism>
<dbReference type="PANTHER" id="PTHR13205:SF15">
    <property type="entry name" value="DOLICHOL KINASE"/>
    <property type="match status" value="1"/>
</dbReference>
<gene>
    <name evidence="11" type="ORF">NAEGRDRAFT_63868</name>
</gene>
<evidence type="ECO:0000256" key="2">
    <source>
        <dbReference type="ARBA" id="ARBA00010794"/>
    </source>
</evidence>
<evidence type="ECO:0000256" key="10">
    <source>
        <dbReference type="SAM" id="Phobius"/>
    </source>
</evidence>
<evidence type="ECO:0000256" key="9">
    <source>
        <dbReference type="ARBA" id="ARBA00023136"/>
    </source>
</evidence>
<proteinExistence type="inferred from homology"/>
<feature type="transmembrane region" description="Helical" evidence="10">
    <location>
        <begin position="124"/>
        <end position="144"/>
    </location>
</feature>
<feature type="transmembrane region" description="Helical" evidence="10">
    <location>
        <begin position="243"/>
        <end position="261"/>
    </location>
</feature>
<feature type="transmembrane region" description="Helical" evidence="10">
    <location>
        <begin position="205"/>
        <end position="223"/>
    </location>
</feature>
<evidence type="ECO:0000256" key="3">
    <source>
        <dbReference type="ARBA" id="ARBA00012132"/>
    </source>
</evidence>
<evidence type="ECO:0000256" key="6">
    <source>
        <dbReference type="ARBA" id="ARBA00022777"/>
    </source>
</evidence>
<keyword evidence="12" id="KW-1185">Reference proteome</keyword>
<dbReference type="InterPro" id="IPR032974">
    <property type="entry name" value="Polypren_kinase"/>
</dbReference>
<feature type="transmembrane region" description="Helical" evidence="10">
    <location>
        <begin position="52"/>
        <end position="70"/>
    </location>
</feature>
<feature type="transmembrane region" description="Helical" evidence="10">
    <location>
        <begin position="173"/>
        <end position="193"/>
    </location>
</feature>
<evidence type="ECO:0000256" key="1">
    <source>
        <dbReference type="ARBA" id="ARBA00004477"/>
    </source>
</evidence>
<dbReference type="Proteomes" id="UP000006671">
    <property type="component" value="Unassembled WGS sequence"/>
</dbReference>
<evidence type="ECO:0000256" key="8">
    <source>
        <dbReference type="ARBA" id="ARBA00022989"/>
    </source>
</evidence>
<dbReference type="STRING" id="5762.D2V4Q1"/>
<evidence type="ECO:0000256" key="7">
    <source>
        <dbReference type="ARBA" id="ARBA00022824"/>
    </source>
</evidence>
<keyword evidence="8 10" id="KW-1133">Transmembrane helix</keyword>
<keyword evidence="5 10" id="KW-0812">Transmembrane</keyword>
<keyword evidence="7" id="KW-0256">Endoplasmic reticulum</keyword>
<dbReference type="EMBL" id="GG738852">
    <property type="protein sequence ID" value="EFC47971.1"/>
    <property type="molecule type" value="Genomic_DNA"/>
</dbReference>
<reference evidence="11 12" key="1">
    <citation type="journal article" date="2010" name="Cell">
        <title>The genome of Naegleria gruberi illuminates early eukaryotic versatility.</title>
        <authorList>
            <person name="Fritz-Laylin L.K."/>
            <person name="Prochnik S.E."/>
            <person name="Ginger M.L."/>
            <person name="Dacks J.B."/>
            <person name="Carpenter M.L."/>
            <person name="Field M.C."/>
            <person name="Kuo A."/>
            <person name="Paredez A."/>
            <person name="Chapman J."/>
            <person name="Pham J."/>
            <person name="Shu S."/>
            <person name="Neupane R."/>
            <person name="Cipriano M."/>
            <person name="Mancuso J."/>
            <person name="Tu H."/>
            <person name="Salamov A."/>
            <person name="Lindquist E."/>
            <person name="Shapiro H."/>
            <person name="Lucas S."/>
            <person name="Grigoriev I.V."/>
            <person name="Cande W.Z."/>
            <person name="Fulton C."/>
            <person name="Rokhsar D.S."/>
            <person name="Dawson S.C."/>
        </authorList>
    </citation>
    <scope>NUCLEOTIDE SEQUENCE [LARGE SCALE GENOMIC DNA]</scope>
    <source>
        <strain evidence="11 12">NEG-M</strain>
    </source>
</reference>
<dbReference type="OMA" id="NEHLLIF"/>
<evidence type="ECO:0000313" key="12">
    <source>
        <dbReference type="Proteomes" id="UP000006671"/>
    </source>
</evidence>
<feature type="transmembrane region" description="Helical" evidence="10">
    <location>
        <begin position="291"/>
        <end position="312"/>
    </location>
</feature>
<protein>
    <recommendedName>
        <fullName evidence="3">dolichol kinase</fullName>
        <ecNumber evidence="3">2.7.1.108</ecNumber>
    </recommendedName>
</protein>
<keyword evidence="4" id="KW-0808">Transferase</keyword>
<dbReference type="OrthoDB" id="377083at2759"/>